<name>F1YE80_9ACTN</name>
<evidence type="ECO:0000259" key="1">
    <source>
        <dbReference type="Pfam" id="PF12146"/>
    </source>
</evidence>
<organism evidence="2 3">
    <name type="scientific">Gordonia neofelifaecis NRRL B-59395</name>
    <dbReference type="NCBI Taxonomy" id="644548"/>
    <lineage>
        <taxon>Bacteria</taxon>
        <taxon>Bacillati</taxon>
        <taxon>Actinomycetota</taxon>
        <taxon>Actinomycetes</taxon>
        <taxon>Mycobacteriales</taxon>
        <taxon>Gordoniaceae</taxon>
        <taxon>Gordonia</taxon>
    </lineage>
</organism>
<dbReference type="eggNOG" id="COG1073">
    <property type="taxonomic scope" value="Bacteria"/>
</dbReference>
<dbReference type="InterPro" id="IPR022742">
    <property type="entry name" value="Hydrolase_4"/>
</dbReference>
<dbReference type="Pfam" id="PF12146">
    <property type="entry name" value="Hydrolase_4"/>
    <property type="match status" value="1"/>
</dbReference>
<dbReference type="Gene3D" id="3.40.50.1820">
    <property type="entry name" value="alpha/beta hydrolase"/>
    <property type="match status" value="1"/>
</dbReference>
<evidence type="ECO:0000313" key="2">
    <source>
        <dbReference type="EMBL" id="EGD56713.1"/>
    </source>
</evidence>
<proteinExistence type="predicted"/>
<accession>F1YE80</accession>
<feature type="domain" description="Serine aminopeptidase S33" evidence="1">
    <location>
        <begin position="61"/>
        <end position="302"/>
    </location>
</feature>
<keyword evidence="3" id="KW-1185">Reference proteome</keyword>
<protein>
    <recommendedName>
        <fullName evidence="1">Serine aminopeptidase S33 domain-containing protein</fullName>
    </recommendedName>
</protein>
<gene>
    <name evidence="2" type="ORF">SCNU_00005</name>
</gene>
<reference evidence="2 3" key="1">
    <citation type="journal article" date="2011" name="J. Bacteriol.">
        <title>Draft Genome Sequence of Gordonia neofelifaecis NRRL B-59395, a Cholesterol-Degrading Actinomycete.</title>
        <authorList>
            <person name="Ge F."/>
            <person name="Li W."/>
            <person name="Chen G."/>
            <person name="Liu Y."/>
            <person name="Zhang G."/>
            <person name="Yong B."/>
            <person name="Wang Q."/>
            <person name="Wang N."/>
            <person name="Huang Z."/>
            <person name="Li W."/>
            <person name="Wang J."/>
            <person name="Wu C."/>
            <person name="Xie Q."/>
            <person name="Liu G."/>
        </authorList>
    </citation>
    <scope>NUCLEOTIDE SEQUENCE [LARGE SCALE GENOMIC DNA]</scope>
    <source>
        <strain evidence="2 3">NRRL B-59395</strain>
    </source>
</reference>
<evidence type="ECO:0000313" key="3">
    <source>
        <dbReference type="Proteomes" id="UP000035065"/>
    </source>
</evidence>
<dbReference type="AlphaFoldDB" id="F1YE80"/>
<dbReference type="InterPro" id="IPR053145">
    <property type="entry name" value="AB_hydrolase_Est10"/>
</dbReference>
<dbReference type="STRING" id="644548.SCNU_00005"/>
<sequence length="340" mass="37474">MSRGKKLTLAALGVVVAMALATTVWVLVANDFAIHTERVTIEGPRGELNAVLATPTDNAGPHGLVVFVHGDGPADASRDDAYKPLWDAYAKAGFASLSWDKPGVDGATGNWLDQTMHDRASEVEAAISWAYTRPDLDTTRIGVWGVSQAGWVVPEVLAARNDIRFAVLVGPAVNWLRQGEFNLRAELAAREAPMEEVAAELGRRARQITLLESGADYDTYRRSGVDPEPMTADRWRFVERNFAADATASLSRISVPLLLVLGGDDRNVDVGETESVYRRQIRPDLLTVKRFDDATHSITRNEIEYRDDFRVASRAVFAPSTIYAPGYLDALRIFAKRYSR</sequence>
<dbReference type="EMBL" id="AEUD01000001">
    <property type="protein sequence ID" value="EGD56713.1"/>
    <property type="molecule type" value="Genomic_DNA"/>
</dbReference>
<dbReference type="PANTHER" id="PTHR43265:SF1">
    <property type="entry name" value="ESTERASE ESTD"/>
    <property type="match status" value="1"/>
</dbReference>
<dbReference type="Proteomes" id="UP000035065">
    <property type="component" value="Unassembled WGS sequence"/>
</dbReference>
<comment type="caution">
    <text evidence="2">The sequence shown here is derived from an EMBL/GenBank/DDBJ whole genome shotgun (WGS) entry which is preliminary data.</text>
</comment>
<dbReference type="PANTHER" id="PTHR43265">
    <property type="entry name" value="ESTERASE ESTD"/>
    <property type="match status" value="1"/>
</dbReference>
<dbReference type="InterPro" id="IPR029058">
    <property type="entry name" value="AB_hydrolase_fold"/>
</dbReference>
<dbReference type="GO" id="GO:0052689">
    <property type="term" value="F:carboxylic ester hydrolase activity"/>
    <property type="evidence" value="ECO:0007669"/>
    <property type="project" value="TreeGrafter"/>
</dbReference>
<dbReference type="SUPFAM" id="SSF53474">
    <property type="entry name" value="alpha/beta-Hydrolases"/>
    <property type="match status" value="1"/>
</dbReference>